<comment type="caution">
    <text evidence="4">The sequence shown here is derived from an EMBL/GenBank/DDBJ whole genome shotgun (WGS) entry which is preliminary data.</text>
</comment>
<name>A0A9D2EYC7_9ACTN</name>
<feature type="transmembrane region" description="Helical" evidence="2">
    <location>
        <begin position="64"/>
        <end position="85"/>
    </location>
</feature>
<evidence type="ECO:0000256" key="2">
    <source>
        <dbReference type="SAM" id="Phobius"/>
    </source>
</evidence>
<evidence type="ECO:0000256" key="1">
    <source>
        <dbReference type="ARBA" id="ARBA00005801"/>
    </source>
</evidence>
<dbReference type="EC" id="3.4.23.43" evidence="4"/>
<dbReference type="InterPro" id="IPR050882">
    <property type="entry name" value="Prepilin_peptidase/N-MTase"/>
</dbReference>
<dbReference type="EMBL" id="DXBM01000034">
    <property type="protein sequence ID" value="HIZ46124.1"/>
    <property type="molecule type" value="Genomic_DNA"/>
</dbReference>
<dbReference type="PANTHER" id="PTHR30487">
    <property type="entry name" value="TYPE 4 PREPILIN-LIKE PROTEINS LEADER PEPTIDE-PROCESSING ENZYME"/>
    <property type="match status" value="1"/>
</dbReference>
<keyword evidence="2" id="KW-0812">Transmembrane</keyword>
<comment type="similarity">
    <text evidence="1">Belongs to the peptidase A24 family.</text>
</comment>
<keyword evidence="2" id="KW-0472">Membrane</keyword>
<organism evidence="4 5">
    <name type="scientific">Candidatus Olsenella pullistercoris</name>
    <dbReference type="NCBI Taxonomy" id="2838712"/>
    <lineage>
        <taxon>Bacteria</taxon>
        <taxon>Bacillati</taxon>
        <taxon>Actinomycetota</taxon>
        <taxon>Coriobacteriia</taxon>
        <taxon>Coriobacteriales</taxon>
        <taxon>Atopobiaceae</taxon>
        <taxon>Olsenella</taxon>
    </lineage>
</organism>
<accession>A0A9D2EYC7</accession>
<reference evidence="4" key="1">
    <citation type="journal article" date="2021" name="PeerJ">
        <title>Extensive microbial diversity within the chicken gut microbiome revealed by metagenomics and culture.</title>
        <authorList>
            <person name="Gilroy R."/>
            <person name="Ravi A."/>
            <person name="Getino M."/>
            <person name="Pursley I."/>
            <person name="Horton D.L."/>
            <person name="Alikhan N.F."/>
            <person name="Baker D."/>
            <person name="Gharbi K."/>
            <person name="Hall N."/>
            <person name="Watson M."/>
            <person name="Adriaenssens E.M."/>
            <person name="Foster-Nyarko E."/>
            <person name="Jarju S."/>
            <person name="Secka A."/>
            <person name="Antonio M."/>
            <person name="Oren A."/>
            <person name="Chaudhuri R.R."/>
            <person name="La Ragione R."/>
            <person name="Hildebrand F."/>
            <person name="Pallen M.J."/>
        </authorList>
    </citation>
    <scope>NUCLEOTIDE SEQUENCE</scope>
    <source>
        <strain evidence="4">ChiHjej12B11-14209</strain>
    </source>
</reference>
<keyword evidence="2" id="KW-1133">Transmembrane helix</keyword>
<sequence length="173" mass="16596">MARAVGEALTTLARFALTCALLVAAAHDLKRRVIPNGCSCAVAASAVARALARCLGGASPPDVLARAVAGGAAALAVMLAASALSRRARGEAGVGGGDVKLLSALGMWLGPGLGLACVALSCLAALAARSIALARRVLAGARDPCGGGPRGTGGIPLGPGIAVAALSLMLLGA</sequence>
<dbReference type="GO" id="GO:0004190">
    <property type="term" value="F:aspartic-type endopeptidase activity"/>
    <property type="evidence" value="ECO:0007669"/>
    <property type="project" value="UniProtKB-EC"/>
</dbReference>
<keyword evidence="4" id="KW-0378">Hydrolase</keyword>
<dbReference type="GO" id="GO:0005886">
    <property type="term" value="C:plasma membrane"/>
    <property type="evidence" value="ECO:0007669"/>
    <property type="project" value="TreeGrafter"/>
</dbReference>
<gene>
    <name evidence="4" type="ORF">IAA19_03770</name>
</gene>
<proteinExistence type="inferred from homology"/>
<feature type="domain" description="Prepilin type IV endopeptidase peptidase" evidence="3">
    <location>
        <begin position="16"/>
        <end position="127"/>
    </location>
</feature>
<dbReference type="Proteomes" id="UP000824062">
    <property type="component" value="Unassembled WGS sequence"/>
</dbReference>
<dbReference type="PANTHER" id="PTHR30487:SF0">
    <property type="entry name" value="PREPILIN LEADER PEPTIDASE_N-METHYLTRANSFERASE-RELATED"/>
    <property type="match status" value="1"/>
</dbReference>
<dbReference type="InterPro" id="IPR000045">
    <property type="entry name" value="Prepilin_IV_endopep_pep"/>
</dbReference>
<dbReference type="GO" id="GO:0006465">
    <property type="term" value="P:signal peptide processing"/>
    <property type="evidence" value="ECO:0007669"/>
    <property type="project" value="TreeGrafter"/>
</dbReference>
<evidence type="ECO:0000313" key="4">
    <source>
        <dbReference type="EMBL" id="HIZ46124.1"/>
    </source>
</evidence>
<feature type="transmembrane region" description="Helical" evidence="2">
    <location>
        <begin position="105"/>
        <end position="128"/>
    </location>
</feature>
<dbReference type="Pfam" id="PF01478">
    <property type="entry name" value="Peptidase_A24"/>
    <property type="match status" value="1"/>
</dbReference>
<evidence type="ECO:0000259" key="3">
    <source>
        <dbReference type="Pfam" id="PF01478"/>
    </source>
</evidence>
<protein>
    <submittedName>
        <fullName evidence="4">Prepilin peptidase</fullName>
        <ecNumber evidence="4">3.4.23.43</ecNumber>
    </submittedName>
</protein>
<dbReference type="AlphaFoldDB" id="A0A9D2EYC7"/>
<reference evidence="4" key="2">
    <citation type="submission" date="2021-04" db="EMBL/GenBank/DDBJ databases">
        <authorList>
            <person name="Gilroy R."/>
        </authorList>
    </citation>
    <scope>NUCLEOTIDE SEQUENCE</scope>
    <source>
        <strain evidence="4">ChiHjej12B11-14209</strain>
    </source>
</reference>
<dbReference type="Gene3D" id="1.20.120.1220">
    <property type="match status" value="1"/>
</dbReference>
<evidence type="ECO:0000313" key="5">
    <source>
        <dbReference type="Proteomes" id="UP000824062"/>
    </source>
</evidence>